<reference evidence="1 2" key="1">
    <citation type="submission" date="2023-11" db="EMBL/GenBank/DDBJ databases">
        <title>Halocaridina rubra genome assembly.</title>
        <authorList>
            <person name="Smith C."/>
        </authorList>
    </citation>
    <scope>NUCLEOTIDE SEQUENCE [LARGE SCALE GENOMIC DNA]</scope>
    <source>
        <strain evidence="1">EP-1</strain>
        <tissue evidence="1">Whole</tissue>
    </source>
</reference>
<protein>
    <submittedName>
        <fullName evidence="1">Uncharacterized protein</fullName>
    </submittedName>
</protein>
<dbReference type="Proteomes" id="UP001381693">
    <property type="component" value="Unassembled WGS sequence"/>
</dbReference>
<dbReference type="AlphaFoldDB" id="A0AAN8WYD5"/>
<organism evidence="1 2">
    <name type="scientific">Halocaridina rubra</name>
    <name type="common">Hawaiian red shrimp</name>
    <dbReference type="NCBI Taxonomy" id="373956"/>
    <lineage>
        <taxon>Eukaryota</taxon>
        <taxon>Metazoa</taxon>
        <taxon>Ecdysozoa</taxon>
        <taxon>Arthropoda</taxon>
        <taxon>Crustacea</taxon>
        <taxon>Multicrustacea</taxon>
        <taxon>Malacostraca</taxon>
        <taxon>Eumalacostraca</taxon>
        <taxon>Eucarida</taxon>
        <taxon>Decapoda</taxon>
        <taxon>Pleocyemata</taxon>
        <taxon>Caridea</taxon>
        <taxon>Atyoidea</taxon>
        <taxon>Atyidae</taxon>
        <taxon>Halocaridina</taxon>
    </lineage>
</organism>
<gene>
    <name evidence="1" type="ORF">SK128_002953</name>
</gene>
<dbReference type="EMBL" id="JAXCGZ010011517">
    <property type="protein sequence ID" value="KAK7074610.1"/>
    <property type="molecule type" value="Genomic_DNA"/>
</dbReference>
<proteinExistence type="predicted"/>
<comment type="caution">
    <text evidence="1">The sequence shown here is derived from an EMBL/GenBank/DDBJ whole genome shotgun (WGS) entry which is preliminary data.</text>
</comment>
<name>A0AAN8WYD5_HALRR</name>
<sequence>MGVSKNAWRALITKLLNFFLNFTNDVKRKTHSYTDQIEMARRRKFEWTSGAANGDFTK</sequence>
<evidence type="ECO:0000313" key="2">
    <source>
        <dbReference type="Proteomes" id="UP001381693"/>
    </source>
</evidence>
<evidence type="ECO:0000313" key="1">
    <source>
        <dbReference type="EMBL" id="KAK7074610.1"/>
    </source>
</evidence>
<accession>A0AAN8WYD5</accession>
<keyword evidence="2" id="KW-1185">Reference proteome</keyword>